<gene>
    <name evidence="17" type="ORF">LTR36_008426</name>
</gene>
<sequence>MQTFTLIFGLVLAFASAVPAARNKPANAVLLSQVKTLTLRDGQQTSGRRVSPMPQLTCVGGSGKGFYDVDVMRCKNAGAEYDAEDVQWTCQAALPPEFKLGGTEVVCEGYDSPDDPYILKGSCGVEYRLVLTEAGEEKFGRNSFERAYKHPSGQSVGSALFTLIFWAVFISIVCVILYRIFWPNTGNDRRGLGNGNGIGWNGGGGGGGGDDDDDAPPPYSPSNPKPSSSHHANRAAPNYSAGSTHGQQADGTWRPGFWTGTAAGAAAGYAASALGGRNAANTANRPQQNYDSPQAGPSGWFGRTRDPSPPRSSPFGGGSSYFGGGAGGAGGSSRPSSSSQPSSSRHESTGFGGTRRR</sequence>
<feature type="transmembrane region" description="Helical" evidence="15">
    <location>
        <begin position="159"/>
        <end position="181"/>
    </location>
</feature>
<dbReference type="GO" id="GO:2001256">
    <property type="term" value="P:regulation of store-operated calcium entry"/>
    <property type="evidence" value="ECO:0007669"/>
    <property type="project" value="InterPro"/>
</dbReference>
<accession>A0AAV9J7P2</accession>
<evidence type="ECO:0000313" key="17">
    <source>
        <dbReference type="EMBL" id="KAK4540918.1"/>
    </source>
</evidence>
<name>A0AAV9J7P2_9PEZI</name>
<evidence type="ECO:0000256" key="9">
    <source>
        <dbReference type="ARBA" id="ARBA00022837"/>
    </source>
</evidence>
<feature type="signal peptide" evidence="16">
    <location>
        <begin position="1"/>
        <end position="17"/>
    </location>
</feature>
<keyword evidence="7 16" id="KW-0732">Signal</keyword>
<protein>
    <recommendedName>
        <fullName evidence="3">Store-operated calcium entry-associated regulatory factor</fullName>
    </recommendedName>
    <alternativeName>
        <fullName evidence="13">Transmembrane protein 66</fullName>
    </alternativeName>
</protein>
<feature type="compositionally biased region" description="Polar residues" evidence="14">
    <location>
        <begin position="240"/>
        <end position="250"/>
    </location>
</feature>
<dbReference type="Pfam" id="PF06682">
    <property type="entry name" value="SARAF"/>
    <property type="match status" value="1"/>
</dbReference>
<comment type="caution">
    <text evidence="17">The sequence shown here is derived from an EMBL/GenBank/DDBJ whole genome shotgun (WGS) entry which is preliminary data.</text>
</comment>
<evidence type="ECO:0000256" key="10">
    <source>
        <dbReference type="ARBA" id="ARBA00022989"/>
    </source>
</evidence>
<keyword evidence="8" id="KW-0256">Endoplasmic reticulum</keyword>
<reference evidence="17 18" key="1">
    <citation type="submission" date="2021-11" db="EMBL/GenBank/DDBJ databases">
        <title>Black yeast isolated from Biological Soil Crust.</title>
        <authorList>
            <person name="Kurbessoian T."/>
        </authorList>
    </citation>
    <scope>NUCLEOTIDE SEQUENCE [LARGE SCALE GENOMIC DNA]</scope>
    <source>
        <strain evidence="17 18">CCFEE 5522</strain>
    </source>
</reference>
<feature type="compositionally biased region" description="Gly residues" evidence="14">
    <location>
        <begin position="315"/>
        <end position="331"/>
    </location>
</feature>
<keyword evidence="4" id="KW-0813">Transport</keyword>
<dbReference type="PANTHER" id="PTHR15929">
    <property type="entry name" value="STORE-OPERATED CALCIUM ENTRY-ASSOCIATED REGULATORY FACTOR"/>
    <property type="match status" value="1"/>
</dbReference>
<feature type="compositionally biased region" description="Low complexity" evidence="14">
    <location>
        <begin position="332"/>
        <end position="343"/>
    </location>
</feature>
<evidence type="ECO:0000256" key="4">
    <source>
        <dbReference type="ARBA" id="ARBA00022448"/>
    </source>
</evidence>
<dbReference type="GO" id="GO:0006816">
    <property type="term" value="P:calcium ion transport"/>
    <property type="evidence" value="ECO:0007669"/>
    <property type="project" value="UniProtKB-KW"/>
</dbReference>
<evidence type="ECO:0000256" key="12">
    <source>
        <dbReference type="ARBA" id="ARBA00023136"/>
    </source>
</evidence>
<comment type="subcellular location">
    <subcellularLocation>
        <location evidence="1">Endoplasmic reticulum membrane</location>
        <topology evidence="1">Single-pass type I membrane protein</topology>
    </subcellularLocation>
</comment>
<evidence type="ECO:0000313" key="18">
    <source>
        <dbReference type="Proteomes" id="UP001324427"/>
    </source>
</evidence>
<keyword evidence="6 15" id="KW-0812">Transmembrane</keyword>
<dbReference type="AlphaFoldDB" id="A0AAV9J7P2"/>
<keyword evidence="18" id="KW-1185">Reference proteome</keyword>
<evidence type="ECO:0000256" key="3">
    <source>
        <dbReference type="ARBA" id="ARBA00016584"/>
    </source>
</evidence>
<evidence type="ECO:0000256" key="16">
    <source>
        <dbReference type="SAM" id="SignalP"/>
    </source>
</evidence>
<evidence type="ECO:0000256" key="13">
    <source>
        <dbReference type="ARBA" id="ARBA00031116"/>
    </source>
</evidence>
<dbReference type="GO" id="GO:0005789">
    <property type="term" value="C:endoplasmic reticulum membrane"/>
    <property type="evidence" value="ECO:0007669"/>
    <property type="project" value="UniProtKB-SubCell"/>
</dbReference>
<evidence type="ECO:0000256" key="6">
    <source>
        <dbReference type="ARBA" id="ARBA00022692"/>
    </source>
</evidence>
<evidence type="ECO:0000256" key="7">
    <source>
        <dbReference type="ARBA" id="ARBA00022729"/>
    </source>
</evidence>
<evidence type="ECO:0000256" key="11">
    <source>
        <dbReference type="ARBA" id="ARBA00023065"/>
    </source>
</evidence>
<dbReference type="EMBL" id="JAVFHQ010000059">
    <property type="protein sequence ID" value="KAK4540918.1"/>
    <property type="molecule type" value="Genomic_DNA"/>
</dbReference>
<keyword evidence="5" id="KW-0109">Calcium transport</keyword>
<evidence type="ECO:0000256" key="5">
    <source>
        <dbReference type="ARBA" id="ARBA00022568"/>
    </source>
</evidence>
<evidence type="ECO:0000256" key="14">
    <source>
        <dbReference type="SAM" id="MobiDB-lite"/>
    </source>
</evidence>
<keyword evidence="12 15" id="KW-0472">Membrane</keyword>
<evidence type="ECO:0000256" key="1">
    <source>
        <dbReference type="ARBA" id="ARBA00004115"/>
    </source>
</evidence>
<keyword evidence="10 15" id="KW-1133">Transmembrane helix</keyword>
<dbReference type="InterPro" id="IPR009567">
    <property type="entry name" value="SARAF"/>
</dbReference>
<comment type="similarity">
    <text evidence="2">Belongs to the SARAF family.</text>
</comment>
<feature type="region of interest" description="Disordered" evidence="14">
    <location>
        <begin position="201"/>
        <end position="256"/>
    </location>
</feature>
<evidence type="ECO:0000256" key="8">
    <source>
        <dbReference type="ARBA" id="ARBA00022824"/>
    </source>
</evidence>
<keyword evidence="9" id="KW-0106">Calcium</keyword>
<dbReference type="PANTHER" id="PTHR15929:SF0">
    <property type="entry name" value="STORE-OPERATED CALCIUM ENTRY-ASSOCIATED REGULATORY FACTOR"/>
    <property type="match status" value="1"/>
</dbReference>
<evidence type="ECO:0000256" key="15">
    <source>
        <dbReference type="SAM" id="Phobius"/>
    </source>
</evidence>
<proteinExistence type="inferred from homology"/>
<organism evidence="17 18">
    <name type="scientific">Oleoguttula mirabilis</name>
    <dbReference type="NCBI Taxonomy" id="1507867"/>
    <lineage>
        <taxon>Eukaryota</taxon>
        <taxon>Fungi</taxon>
        <taxon>Dikarya</taxon>
        <taxon>Ascomycota</taxon>
        <taxon>Pezizomycotina</taxon>
        <taxon>Dothideomycetes</taxon>
        <taxon>Dothideomycetidae</taxon>
        <taxon>Mycosphaerellales</taxon>
        <taxon>Teratosphaeriaceae</taxon>
        <taxon>Oleoguttula</taxon>
    </lineage>
</organism>
<dbReference type="Proteomes" id="UP001324427">
    <property type="component" value="Unassembled WGS sequence"/>
</dbReference>
<feature type="compositionally biased region" description="Polar residues" evidence="14">
    <location>
        <begin position="279"/>
        <end position="292"/>
    </location>
</feature>
<feature type="chain" id="PRO_5043810159" description="Store-operated calcium entry-associated regulatory factor" evidence="16">
    <location>
        <begin position="18"/>
        <end position="357"/>
    </location>
</feature>
<keyword evidence="11" id="KW-0406">Ion transport</keyword>
<evidence type="ECO:0000256" key="2">
    <source>
        <dbReference type="ARBA" id="ARBA00006833"/>
    </source>
</evidence>
<feature type="region of interest" description="Disordered" evidence="14">
    <location>
        <begin position="279"/>
        <end position="357"/>
    </location>
</feature>